<comment type="caution">
    <text evidence="1">The sequence shown here is derived from an EMBL/GenBank/DDBJ whole genome shotgun (WGS) entry which is preliminary data.</text>
</comment>
<feature type="non-terminal residue" evidence="1">
    <location>
        <position position="210"/>
    </location>
</feature>
<dbReference type="AlphaFoldDB" id="A0A9N9C138"/>
<keyword evidence="2" id="KW-1185">Reference proteome</keyword>
<evidence type="ECO:0000313" key="1">
    <source>
        <dbReference type="EMBL" id="CAG8583155.1"/>
    </source>
</evidence>
<organism evidence="1 2">
    <name type="scientific">Racocetra fulgida</name>
    <dbReference type="NCBI Taxonomy" id="60492"/>
    <lineage>
        <taxon>Eukaryota</taxon>
        <taxon>Fungi</taxon>
        <taxon>Fungi incertae sedis</taxon>
        <taxon>Mucoromycota</taxon>
        <taxon>Glomeromycotina</taxon>
        <taxon>Glomeromycetes</taxon>
        <taxon>Diversisporales</taxon>
        <taxon>Gigasporaceae</taxon>
        <taxon>Racocetra</taxon>
    </lineage>
</organism>
<name>A0A9N9C138_9GLOM</name>
<gene>
    <name evidence="1" type="ORF">RFULGI_LOCUS5933</name>
</gene>
<evidence type="ECO:0000313" key="2">
    <source>
        <dbReference type="Proteomes" id="UP000789396"/>
    </source>
</evidence>
<accession>A0A9N9C138</accession>
<dbReference type="Proteomes" id="UP000789396">
    <property type="component" value="Unassembled WGS sequence"/>
</dbReference>
<dbReference type="OrthoDB" id="2437666at2759"/>
<reference evidence="1" key="1">
    <citation type="submission" date="2021-06" db="EMBL/GenBank/DDBJ databases">
        <authorList>
            <person name="Kallberg Y."/>
            <person name="Tangrot J."/>
            <person name="Rosling A."/>
        </authorList>
    </citation>
    <scope>NUCLEOTIDE SEQUENCE</scope>
    <source>
        <strain evidence="1">IN212</strain>
    </source>
</reference>
<sequence length="210" mass="24888">TSAIKTQIKLFKLYFTELSTLQNKLKKYFICEIHYNQIFAKDNYLNYLKDESLPYPRKQSRNSNTLNLNSVEMDSDLLTQIENLKNSLNILITEHSKQLQVIEVKNSLISELEHKCEYFKKQVNDLSLRLESLDKYKSQVEILTNEKNKLKNENKTDLLTENNINQLFYLSDDMKNIIEIKLHDFINEIISNLYSEKNQEANKIDKLVEK</sequence>
<proteinExistence type="predicted"/>
<protein>
    <submittedName>
        <fullName evidence="1">14129_t:CDS:1</fullName>
    </submittedName>
</protein>
<dbReference type="EMBL" id="CAJVPZ010007201">
    <property type="protein sequence ID" value="CAG8583155.1"/>
    <property type="molecule type" value="Genomic_DNA"/>
</dbReference>